<dbReference type="EMBL" id="KZ825887">
    <property type="protein sequence ID" value="PYH93673.1"/>
    <property type="molecule type" value="Genomic_DNA"/>
</dbReference>
<evidence type="ECO:0000313" key="1">
    <source>
        <dbReference type="EMBL" id="PYH93673.1"/>
    </source>
</evidence>
<dbReference type="Proteomes" id="UP000247810">
    <property type="component" value="Unassembled WGS sequence"/>
</dbReference>
<sequence length="102" mass="11893">HPLKPDVPPTHREYTAKLIQKHHRLFGPFPESYGDFGRQDQMSLLYHVVGKTPLTAMRPFLKSSPAKVRPGDSEFLCKVMTLDPRDRPDARTLLEDKWFDQY</sequence>
<dbReference type="STRING" id="1448320.A0A319DQU4"/>
<dbReference type="Gene3D" id="1.10.510.10">
    <property type="entry name" value="Transferase(Phosphotransferase) domain 1"/>
    <property type="match status" value="1"/>
</dbReference>
<keyword evidence="1" id="KW-0808">Transferase</keyword>
<dbReference type="AlphaFoldDB" id="A0A319DQU4"/>
<gene>
    <name evidence="1" type="ORF">BO71DRAFT_327076</name>
</gene>
<keyword evidence="2" id="KW-1185">Reference proteome</keyword>
<dbReference type="VEuPathDB" id="FungiDB:BO71DRAFT_327076"/>
<dbReference type="GO" id="GO:0004674">
    <property type="term" value="F:protein serine/threonine kinase activity"/>
    <property type="evidence" value="ECO:0007669"/>
    <property type="project" value="UniProtKB-KW"/>
</dbReference>
<proteinExistence type="predicted"/>
<dbReference type="OrthoDB" id="5979581at2759"/>
<reference evidence="1 2" key="1">
    <citation type="submission" date="2018-02" db="EMBL/GenBank/DDBJ databases">
        <title>The genomes of Aspergillus section Nigri reveals drivers in fungal speciation.</title>
        <authorList>
            <consortium name="DOE Joint Genome Institute"/>
            <person name="Vesth T.C."/>
            <person name="Nybo J."/>
            <person name="Theobald S."/>
            <person name="Brandl J."/>
            <person name="Frisvad J.C."/>
            <person name="Nielsen K.F."/>
            <person name="Lyhne E.K."/>
            <person name="Kogle M.E."/>
            <person name="Kuo A."/>
            <person name="Riley R."/>
            <person name="Clum A."/>
            <person name="Nolan M."/>
            <person name="Lipzen A."/>
            <person name="Salamov A."/>
            <person name="Henrissat B."/>
            <person name="Wiebenga A."/>
            <person name="De vries R.P."/>
            <person name="Grigoriev I.V."/>
            <person name="Mortensen U.H."/>
            <person name="Andersen M.R."/>
            <person name="Baker S.E."/>
        </authorList>
    </citation>
    <scope>NUCLEOTIDE SEQUENCE [LARGE SCALE GENOMIC DNA]</scope>
    <source>
        <strain evidence="1 2">CBS 707.79</strain>
    </source>
</reference>
<dbReference type="InterPro" id="IPR011009">
    <property type="entry name" value="Kinase-like_dom_sf"/>
</dbReference>
<organism evidence="1 2">
    <name type="scientific">Aspergillus ellipticus CBS 707.79</name>
    <dbReference type="NCBI Taxonomy" id="1448320"/>
    <lineage>
        <taxon>Eukaryota</taxon>
        <taxon>Fungi</taxon>
        <taxon>Dikarya</taxon>
        <taxon>Ascomycota</taxon>
        <taxon>Pezizomycotina</taxon>
        <taxon>Eurotiomycetes</taxon>
        <taxon>Eurotiomycetidae</taxon>
        <taxon>Eurotiales</taxon>
        <taxon>Aspergillaceae</taxon>
        <taxon>Aspergillus</taxon>
        <taxon>Aspergillus subgen. Circumdati</taxon>
    </lineage>
</organism>
<name>A0A319DQU4_9EURO</name>
<accession>A0A319DQU4</accession>
<keyword evidence="1" id="KW-0418">Kinase</keyword>
<evidence type="ECO:0000313" key="2">
    <source>
        <dbReference type="Proteomes" id="UP000247810"/>
    </source>
</evidence>
<protein>
    <submittedName>
        <fullName evidence="1">Serine/threonine protein kinase</fullName>
    </submittedName>
</protein>
<feature type="non-terminal residue" evidence="1">
    <location>
        <position position="1"/>
    </location>
</feature>
<keyword evidence="1" id="KW-0723">Serine/threonine-protein kinase</keyword>
<dbReference type="SUPFAM" id="SSF56112">
    <property type="entry name" value="Protein kinase-like (PK-like)"/>
    <property type="match status" value="1"/>
</dbReference>